<dbReference type="CDD" id="cd00092">
    <property type="entry name" value="HTH_CRP"/>
    <property type="match status" value="1"/>
</dbReference>
<name>W4Q0G2_9BACI</name>
<gene>
    <name evidence="7" type="ORF">JCM9140_1193</name>
</gene>
<dbReference type="SMART" id="SM00100">
    <property type="entry name" value="cNMP"/>
    <property type="match status" value="1"/>
</dbReference>
<sequence>MEKKEHKMIRFFEQLSDKNQELMLSKGTRITAQTGSVLFSEGDAPTYIYLILSGLVRLSKLTADGKEFSVSLLQKDELIGETGMFNELSVSVTATVEEDAILIRYDLDTVESLFKENGELAVTFMKWSSIQNQSTQSKFRDLILCGKKGGLYSTLIRFSNSYGVEHKEGILININLTNVEIANYIGTTREGVNRMMNELKKENIIFYNENNRIVIRDLQFLKDFLQCGDCPVEICTI</sequence>
<accession>W4Q0G2</accession>
<dbReference type="PANTHER" id="PTHR24567:SF74">
    <property type="entry name" value="HTH-TYPE TRANSCRIPTIONAL REGULATOR ARCR"/>
    <property type="match status" value="1"/>
</dbReference>
<keyword evidence="8" id="KW-1185">Reference proteome</keyword>
<evidence type="ECO:0000259" key="5">
    <source>
        <dbReference type="PROSITE" id="PS50042"/>
    </source>
</evidence>
<proteinExistence type="predicted"/>
<reference evidence="7" key="1">
    <citation type="journal article" date="2014" name="Genome Announc.">
        <title>Draft Genome Sequences of Three Alkaliphilic Bacillus Strains, Bacillus wakoensis JCM 9140T, Bacillus akibai JCM 9157T, and Bacillus hemicellulosilyticus JCM 9152T.</title>
        <authorList>
            <person name="Yuki M."/>
            <person name="Oshima K."/>
            <person name="Suda W."/>
            <person name="Oshida Y."/>
            <person name="Kitamura K."/>
            <person name="Iida T."/>
            <person name="Hattori M."/>
            <person name="Ohkuma M."/>
        </authorList>
    </citation>
    <scope>NUCLEOTIDE SEQUENCE [LARGE SCALE GENOMIC DNA]</scope>
    <source>
        <strain evidence="7">JCM 9140</strain>
    </source>
</reference>
<dbReference type="InterPro" id="IPR036388">
    <property type="entry name" value="WH-like_DNA-bd_sf"/>
</dbReference>
<dbReference type="PRINTS" id="PR00034">
    <property type="entry name" value="HTHCRP"/>
</dbReference>
<dbReference type="InterPro" id="IPR000595">
    <property type="entry name" value="cNMP-bd_dom"/>
</dbReference>
<dbReference type="EMBL" id="BAUT01000007">
    <property type="protein sequence ID" value="GAE25213.1"/>
    <property type="molecule type" value="Genomic_DNA"/>
</dbReference>
<dbReference type="Gene3D" id="1.10.10.10">
    <property type="entry name" value="Winged helix-like DNA-binding domain superfamily/Winged helix DNA-binding domain"/>
    <property type="match status" value="1"/>
</dbReference>
<dbReference type="PANTHER" id="PTHR24567">
    <property type="entry name" value="CRP FAMILY TRANSCRIPTIONAL REGULATORY PROTEIN"/>
    <property type="match status" value="1"/>
</dbReference>
<dbReference type="InterPro" id="IPR018490">
    <property type="entry name" value="cNMP-bd_dom_sf"/>
</dbReference>
<dbReference type="SUPFAM" id="SSF51206">
    <property type="entry name" value="cAMP-binding domain-like"/>
    <property type="match status" value="1"/>
</dbReference>
<dbReference type="STRING" id="1236970.JCM9140_1193"/>
<dbReference type="SMART" id="SM00419">
    <property type="entry name" value="HTH_CRP"/>
    <property type="match status" value="1"/>
</dbReference>
<dbReference type="InterPro" id="IPR036390">
    <property type="entry name" value="WH_DNA-bd_sf"/>
</dbReference>
<dbReference type="GO" id="GO:0003677">
    <property type="term" value="F:DNA binding"/>
    <property type="evidence" value="ECO:0007669"/>
    <property type="project" value="UniProtKB-KW"/>
</dbReference>
<dbReference type="InterPro" id="IPR014710">
    <property type="entry name" value="RmlC-like_jellyroll"/>
</dbReference>
<evidence type="ECO:0000256" key="1">
    <source>
        <dbReference type="ARBA" id="ARBA00023015"/>
    </source>
</evidence>
<dbReference type="GO" id="GO:0005829">
    <property type="term" value="C:cytosol"/>
    <property type="evidence" value="ECO:0007669"/>
    <property type="project" value="TreeGrafter"/>
</dbReference>
<evidence type="ECO:0000256" key="3">
    <source>
        <dbReference type="ARBA" id="ARBA00023159"/>
    </source>
</evidence>
<dbReference type="OrthoDB" id="9810708at2"/>
<dbReference type="Proteomes" id="UP000018890">
    <property type="component" value="Unassembled WGS sequence"/>
</dbReference>
<evidence type="ECO:0000256" key="2">
    <source>
        <dbReference type="ARBA" id="ARBA00023125"/>
    </source>
</evidence>
<comment type="caution">
    <text evidence="7">The sequence shown here is derived from an EMBL/GenBank/DDBJ whole genome shotgun (WGS) entry which is preliminary data.</text>
</comment>
<dbReference type="RefSeq" id="WP_052002074.1">
    <property type="nucleotide sequence ID" value="NZ_BAUT01000007.1"/>
</dbReference>
<protein>
    <submittedName>
        <fullName evidence="7">Transcriptional regulator</fullName>
    </submittedName>
</protein>
<dbReference type="PROSITE" id="PS51063">
    <property type="entry name" value="HTH_CRP_2"/>
    <property type="match status" value="1"/>
</dbReference>
<keyword evidence="3" id="KW-0010">Activator</keyword>
<dbReference type="InterPro" id="IPR012318">
    <property type="entry name" value="HTH_CRP"/>
</dbReference>
<dbReference type="InterPro" id="IPR050397">
    <property type="entry name" value="Env_Response_Regulators"/>
</dbReference>
<dbReference type="Gene3D" id="2.60.120.10">
    <property type="entry name" value="Jelly Rolls"/>
    <property type="match status" value="1"/>
</dbReference>
<dbReference type="GO" id="GO:0003700">
    <property type="term" value="F:DNA-binding transcription factor activity"/>
    <property type="evidence" value="ECO:0007669"/>
    <property type="project" value="TreeGrafter"/>
</dbReference>
<evidence type="ECO:0000256" key="4">
    <source>
        <dbReference type="ARBA" id="ARBA00023163"/>
    </source>
</evidence>
<evidence type="ECO:0000259" key="6">
    <source>
        <dbReference type="PROSITE" id="PS51063"/>
    </source>
</evidence>
<dbReference type="SUPFAM" id="SSF46785">
    <property type="entry name" value="Winged helix' DNA-binding domain"/>
    <property type="match status" value="1"/>
</dbReference>
<evidence type="ECO:0000313" key="8">
    <source>
        <dbReference type="Proteomes" id="UP000018890"/>
    </source>
</evidence>
<keyword evidence="1" id="KW-0805">Transcription regulation</keyword>
<organism evidence="7 8">
    <name type="scientific">Halalkalibacter wakoensis JCM 9140</name>
    <dbReference type="NCBI Taxonomy" id="1236970"/>
    <lineage>
        <taxon>Bacteria</taxon>
        <taxon>Bacillati</taxon>
        <taxon>Bacillota</taxon>
        <taxon>Bacilli</taxon>
        <taxon>Bacillales</taxon>
        <taxon>Bacillaceae</taxon>
        <taxon>Halalkalibacter</taxon>
    </lineage>
</organism>
<keyword evidence="2" id="KW-0238">DNA-binding</keyword>
<feature type="domain" description="Cyclic nucleotide-binding" evidence="5">
    <location>
        <begin position="11"/>
        <end position="120"/>
    </location>
</feature>
<feature type="domain" description="HTH crp-type" evidence="6">
    <location>
        <begin position="145"/>
        <end position="219"/>
    </location>
</feature>
<dbReference type="PROSITE" id="PS50042">
    <property type="entry name" value="CNMP_BINDING_3"/>
    <property type="match status" value="1"/>
</dbReference>
<dbReference type="Pfam" id="PF13545">
    <property type="entry name" value="HTH_Crp_2"/>
    <property type="match status" value="1"/>
</dbReference>
<dbReference type="AlphaFoldDB" id="W4Q0G2"/>
<keyword evidence="4" id="KW-0804">Transcription</keyword>
<dbReference type="Pfam" id="PF00027">
    <property type="entry name" value="cNMP_binding"/>
    <property type="match status" value="1"/>
</dbReference>
<dbReference type="CDD" id="cd00038">
    <property type="entry name" value="CAP_ED"/>
    <property type="match status" value="1"/>
</dbReference>
<evidence type="ECO:0000313" key="7">
    <source>
        <dbReference type="EMBL" id="GAE25213.1"/>
    </source>
</evidence>